<dbReference type="OrthoDB" id="6003429at2759"/>
<evidence type="ECO:0000313" key="1">
    <source>
        <dbReference type="EMBL" id="CAB4011481.1"/>
    </source>
</evidence>
<accession>A0A6S7J1Y0</accession>
<dbReference type="EMBL" id="CACRXK020007164">
    <property type="protein sequence ID" value="CAB4011481.1"/>
    <property type="molecule type" value="Genomic_DNA"/>
</dbReference>
<name>A0A6S7J1Y0_PARCT</name>
<reference evidence="1" key="1">
    <citation type="submission" date="2020-04" db="EMBL/GenBank/DDBJ databases">
        <authorList>
            <person name="Alioto T."/>
            <person name="Alioto T."/>
            <person name="Gomez Garrido J."/>
        </authorList>
    </citation>
    <scope>NUCLEOTIDE SEQUENCE</scope>
    <source>
        <strain evidence="1">A484AB</strain>
    </source>
</reference>
<evidence type="ECO:0000313" key="2">
    <source>
        <dbReference type="Proteomes" id="UP001152795"/>
    </source>
</evidence>
<dbReference type="Proteomes" id="UP001152795">
    <property type="component" value="Unassembled WGS sequence"/>
</dbReference>
<protein>
    <submittedName>
        <fullName evidence="1">Uncharacterized protein</fullName>
    </submittedName>
</protein>
<keyword evidence="2" id="KW-1185">Reference proteome</keyword>
<gene>
    <name evidence="1" type="ORF">PACLA_8A018277</name>
</gene>
<sequence>MAESCVQNSSDAYCKNDSLDYDLVEILRYKYENCFAYDGKRVRWTDSFEMLKIFTKHAIEQPGNWLSPGGKYKKFTSSNSDLIFTWNYELGTLSFKGEMGDRLKELFITVCTMGKSLPAERSGFEHVALNNDKPLRVRGTKTKTAQVSTDNDSARSSNHVSSVQKSKCDCQCGLLAAELEGVKLDLVILQKNVDTRITSAQKTHDDEVTQLRHIYAKER</sequence>
<dbReference type="AlphaFoldDB" id="A0A6S7J1Y0"/>
<proteinExistence type="predicted"/>
<organism evidence="1 2">
    <name type="scientific">Paramuricea clavata</name>
    <name type="common">Red gorgonian</name>
    <name type="synonym">Violescent sea-whip</name>
    <dbReference type="NCBI Taxonomy" id="317549"/>
    <lineage>
        <taxon>Eukaryota</taxon>
        <taxon>Metazoa</taxon>
        <taxon>Cnidaria</taxon>
        <taxon>Anthozoa</taxon>
        <taxon>Octocorallia</taxon>
        <taxon>Malacalcyonacea</taxon>
        <taxon>Plexauridae</taxon>
        <taxon>Paramuricea</taxon>
    </lineage>
</organism>
<comment type="caution">
    <text evidence="1">The sequence shown here is derived from an EMBL/GenBank/DDBJ whole genome shotgun (WGS) entry which is preliminary data.</text>
</comment>